<comment type="caution">
    <text evidence="3">The sequence shown here is derived from an EMBL/GenBank/DDBJ whole genome shotgun (WGS) entry which is preliminary data.</text>
</comment>
<keyword evidence="4" id="KW-1185">Reference proteome</keyword>
<accession>A0AA36I8P5</accession>
<dbReference type="InterPro" id="IPR057191">
    <property type="entry name" value="DUF7869"/>
</dbReference>
<evidence type="ECO:0000313" key="4">
    <source>
        <dbReference type="Proteomes" id="UP001178507"/>
    </source>
</evidence>
<reference evidence="3" key="1">
    <citation type="submission" date="2023-08" db="EMBL/GenBank/DDBJ databases">
        <authorList>
            <person name="Chen Y."/>
            <person name="Shah S."/>
            <person name="Dougan E. K."/>
            <person name="Thang M."/>
            <person name="Chan C."/>
        </authorList>
    </citation>
    <scope>NUCLEOTIDE SEQUENCE</scope>
</reference>
<dbReference type="AlphaFoldDB" id="A0AA36I8P5"/>
<evidence type="ECO:0000313" key="3">
    <source>
        <dbReference type="EMBL" id="CAJ1383045.1"/>
    </source>
</evidence>
<dbReference type="EMBL" id="CAUJNA010000973">
    <property type="protein sequence ID" value="CAJ1383045.1"/>
    <property type="molecule type" value="Genomic_DNA"/>
</dbReference>
<keyword evidence="1" id="KW-0732">Signal</keyword>
<sequence>MNAPVVIWLQRVEWPVAVVTVTVACQVSAGAASTSACKEDKGAALQVQEIQMAFQGETKLRVSELKFELMKQFLDCEHDSHRRFNIFAFAACRNALASVVIMSLTVARPLLSTFYNVGLVHEFLAEPLAEANSPVLQLDIGVKAKALLAPSQMGSPELPSETRHLHPGAALSELLQVAKSFLPHLVAPSYRTWVRVFHKDFKEKLRFRGESQHAKCNACERFKAFKREAATTSEMVAAAYVQRLDAVMRDRRADALWRQAAALSMTSGHSALDCSSQSSWLGITVDGMDISKFKVPLNVCKSKEFQAMHRPELKLTLAVVDGQVERFFLSDPTVGATANKDLIIITHCIEAALQETLKRGLPKESAETKNQTSFKYGAFLVFCDIFDDFVFTYFRAGHSHGLPDQRFSEVRHHLFASDVLQHPEDFLRIINQVRPREGRVLQAETLSSQWNFKAWLEQLPCFVPDSTLEEAHPLDICLLVKAHMQDVELWCLSHAMMSQLVASGWPQANVPLNELGKADGTPEKMELSKMEVDLFTASLAGASEAEFLAALFSEAAMAPPENFKQIAFECGKKLLSHFGGPQQYLQQDHPDTNSFAVTLGLEFSTTRQDVNFVTSLPADDSTMFCLKLSDLSFSPESSTKPAPYLTTAISLLDEYLCNSFISESNFNGAARSMTLLFLASLAMACEWKLEILHPALFESMRVIWARRATLSTDIEGFKADAAIKAWNMEATKESQLAGQKRVALLFLLSAPPGTAELLLKHTSEFGSQSAFAEEAFSNKAIQVGAVTKTGDKIWSKRLTQTAASFVMMIRFVDATHRRLLPGRLGRAGSCGIFVSEQLLAGDRNLEMELQELMKGHAASAEGNFRTESEKRSIAAGELEREEFSLTLKMFECLECCSKLVSLWLSFAYSALSLVIIDPCQALAKLRHDIKAYANWLLKCEDHEASVYHAELQHKLARQQEAFRQAKVAKDSICVVTLLNWSAPSLVSSENQRTQAALAGYLVNSHSPETGACIGLLLSPVDWALQHHTEKLAEQLSNGNFQPAAPSRPTPAKVLAAWHDHSIFKGEFREFLQKTRALPSGSKTDCDKGPIAEEDFFEPSNLNPLNHEAHLVGSGNLSAVMLVVTVGEGAYLQNTHAEPSTIRKGTTLAGYYKGKFWAPAGKEKEEIGPADVLFSLEGSQDYIILGGKYMSLLDTIKTKRSLSPSDAHVGYHTLTDSPSATEPAAFTLRPKQAHLIFRENGRR</sequence>
<evidence type="ECO:0000256" key="1">
    <source>
        <dbReference type="SAM" id="SignalP"/>
    </source>
</evidence>
<feature type="signal peptide" evidence="1">
    <location>
        <begin position="1"/>
        <end position="24"/>
    </location>
</feature>
<feature type="domain" description="DUF7869" evidence="2">
    <location>
        <begin position="365"/>
        <end position="459"/>
    </location>
</feature>
<dbReference type="Proteomes" id="UP001178507">
    <property type="component" value="Unassembled WGS sequence"/>
</dbReference>
<proteinExistence type="predicted"/>
<protein>
    <recommendedName>
        <fullName evidence="2">DUF7869 domain-containing protein</fullName>
    </recommendedName>
</protein>
<organism evidence="3 4">
    <name type="scientific">Effrenium voratum</name>
    <dbReference type="NCBI Taxonomy" id="2562239"/>
    <lineage>
        <taxon>Eukaryota</taxon>
        <taxon>Sar</taxon>
        <taxon>Alveolata</taxon>
        <taxon>Dinophyceae</taxon>
        <taxon>Suessiales</taxon>
        <taxon>Symbiodiniaceae</taxon>
        <taxon>Effrenium</taxon>
    </lineage>
</organism>
<name>A0AA36I8P5_9DINO</name>
<feature type="chain" id="PRO_5041199943" description="DUF7869 domain-containing protein" evidence="1">
    <location>
        <begin position="25"/>
        <end position="1242"/>
    </location>
</feature>
<dbReference type="Pfam" id="PF25273">
    <property type="entry name" value="DUF7869"/>
    <property type="match status" value="1"/>
</dbReference>
<gene>
    <name evidence="3" type="ORF">EVOR1521_LOCUS10268</name>
</gene>
<evidence type="ECO:0000259" key="2">
    <source>
        <dbReference type="Pfam" id="PF25273"/>
    </source>
</evidence>